<reference evidence="3" key="1">
    <citation type="submission" date="2022-01" db="EMBL/GenBank/DDBJ databases">
        <authorList>
            <person name="King R."/>
        </authorList>
    </citation>
    <scope>NUCLEOTIDE SEQUENCE</scope>
</reference>
<feature type="compositionally biased region" description="Basic residues" evidence="1">
    <location>
        <begin position="44"/>
        <end position="53"/>
    </location>
</feature>
<dbReference type="Proteomes" id="UP001153712">
    <property type="component" value="Chromosome 12"/>
</dbReference>
<feature type="compositionally biased region" description="Polar residues" evidence="1">
    <location>
        <begin position="28"/>
        <end position="41"/>
    </location>
</feature>
<feature type="region of interest" description="Disordered" evidence="1">
    <location>
        <begin position="615"/>
        <end position="634"/>
    </location>
</feature>
<feature type="region of interest" description="Disordered" evidence="1">
    <location>
        <begin position="193"/>
        <end position="275"/>
    </location>
</feature>
<protein>
    <recommendedName>
        <fullName evidence="2">AAA+ ATPase domain-containing protein</fullName>
    </recommendedName>
</protein>
<dbReference type="InterPro" id="IPR003959">
    <property type="entry name" value="ATPase_AAA_core"/>
</dbReference>
<evidence type="ECO:0000256" key="1">
    <source>
        <dbReference type="SAM" id="MobiDB-lite"/>
    </source>
</evidence>
<dbReference type="GO" id="GO:0016887">
    <property type="term" value="F:ATP hydrolysis activity"/>
    <property type="evidence" value="ECO:0007669"/>
    <property type="project" value="InterPro"/>
</dbReference>
<dbReference type="GO" id="GO:0005634">
    <property type="term" value="C:nucleus"/>
    <property type="evidence" value="ECO:0007669"/>
    <property type="project" value="TreeGrafter"/>
</dbReference>
<feature type="compositionally biased region" description="Acidic residues" evidence="1">
    <location>
        <begin position="623"/>
        <end position="632"/>
    </location>
</feature>
<dbReference type="CDD" id="cd00009">
    <property type="entry name" value="AAA"/>
    <property type="match status" value="1"/>
</dbReference>
<dbReference type="Gene3D" id="3.40.50.300">
    <property type="entry name" value="P-loop containing nucleotide triphosphate hydrolases"/>
    <property type="match status" value="1"/>
</dbReference>
<dbReference type="InterPro" id="IPR027417">
    <property type="entry name" value="P-loop_NTPase"/>
</dbReference>
<feature type="compositionally biased region" description="Basic residues" evidence="1">
    <location>
        <begin position="198"/>
        <end position="209"/>
    </location>
</feature>
<feature type="region of interest" description="Disordered" evidence="1">
    <location>
        <begin position="356"/>
        <end position="379"/>
    </location>
</feature>
<keyword evidence="4" id="KW-1185">Reference proteome</keyword>
<evidence type="ECO:0000313" key="3">
    <source>
        <dbReference type="EMBL" id="CAG9856580.1"/>
    </source>
</evidence>
<feature type="compositionally biased region" description="Polar residues" evidence="1">
    <location>
        <begin position="248"/>
        <end position="275"/>
    </location>
</feature>
<dbReference type="SMART" id="SM00382">
    <property type="entry name" value="AAA"/>
    <property type="match status" value="1"/>
</dbReference>
<dbReference type="PANTHER" id="PTHR23389">
    <property type="entry name" value="CHROMOSOME TRANSMISSION FIDELITY FACTOR 18"/>
    <property type="match status" value="1"/>
</dbReference>
<feature type="region of interest" description="Disordered" evidence="1">
    <location>
        <begin position="1"/>
        <end position="58"/>
    </location>
</feature>
<evidence type="ECO:0000313" key="4">
    <source>
        <dbReference type="Proteomes" id="UP001153712"/>
    </source>
</evidence>
<dbReference type="GO" id="GO:0061860">
    <property type="term" value="F:DNA clamp unloader activity"/>
    <property type="evidence" value="ECO:0007669"/>
    <property type="project" value="TreeGrafter"/>
</dbReference>
<name>A0A9N9XL03_PHYSR</name>
<dbReference type="GO" id="GO:0005524">
    <property type="term" value="F:ATP binding"/>
    <property type="evidence" value="ECO:0007669"/>
    <property type="project" value="InterPro"/>
</dbReference>
<dbReference type="SUPFAM" id="SSF52540">
    <property type="entry name" value="P-loop containing nucleoside triphosphate hydrolases"/>
    <property type="match status" value="1"/>
</dbReference>
<feature type="domain" description="AAA+ ATPase" evidence="2">
    <location>
        <begin position="639"/>
        <end position="787"/>
    </location>
</feature>
<proteinExistence type="predicted"/>
<feature type="region of interest" description="Disordered" evidence="1">
    <location>
        <begin position="117"/>
        <end position="143"/>
    </location>
</feature>
<feature type="compositionally biased region" description="Basic and acidic residues" evidence="1">
    <location>
        <begin position="217"/>
        <end position="231"/>
    </location>
</feature>
<sequence>MKDLKDYFSRSIEVPENEVPKDAAPENTPHSDIQNVENTESGQKRKRRKKKRKVSDPAVKNVTELLSTSLNLFSPVKVPAEDEVVDEVSESPAKENEPTIKTATKKNAFQFMMESRNRSIGTNSPGRQLEEEPGSNCKDRDKLKARRQVFSNWADQKGAAKRKRFEEEKDVIIEKKLNKRAKRLKKLLKVDNEEVSSKRVRRTKIVKRHSSSEDSDFECKLNDSRRVDKTRKNNTSISKDANEKPARNSRNNVKGKKSLSNNENRMNLSNGNIKSFLSSEKADETILTKNTDTKQKEANNEIVKEKISVKSKSKKVKETNLTEISNQDDNLVSKISRSWKLKIKINLNENVDILSSSSTANHEESDSTSELLDDSEEKPEAVVELSSDEEFENTPKKSLKVAPIFTKALPRPKEDPTVAKARREFLSSGLPDSLKKTIEKQTSLTERSLELDVFPKTQHVQQKCDSLYWNLPKPDLKLNEFSPLDPPLTPPKCQNITKSSNIRTINIDKEVQKVDNLKLLLNIIKAENPNYPVYKSFKQIYAKSGNPEEPGKRKAGRKPKKLEDPAIELLQNVAWTEKYKPKCHEDIIGNSQAVKKLQNWLECWKHFSQEINCQKQKSNNSESEFESTDDEDRTNTRLPGKIVIVHGPYGSGKTCAIYALCNELNFNVIELNASSKRTGKRLLQEVQEATQSHQVRSESQAFQNFLDKAKPAKDNQDKKMCVILIEDLDVVFEQDEGFISALLQFIVNSKRPIIATTTDYSSGIVQKYFDHFEAIRFSPLSSHSLATWMQIVFLCEGLYVSQSEIANLLDYNRGDVRKTLLQFQFWVQSGGQLAQNKEFITSSSNKGKYAVLEHKNCIKSFEIFEIDEKFKVPYYLNLNLLWWNVPNILDASSDAQKGETSKAENRKQLLLAAKFYDSMAYADVAFTAGGYRRHSDSLNRKDIVLKDSLELCECSDTKHIDLEFVHELTHSLLNGYVNSLTDNAAHFKLNLTMPDKQDKKWRTNLQEYETVYKETLLSSSDRNSTSLDYMPTLRSITRSECLRAASNTKRGNRFRNYLRDLNIRCNDNVTKTACDVFA</sequence>
<accession>A0A9N9XL03</accession>
<dbReference type="Pfam" id="PF00004">
    <property type="entry name" value="AAA"/>
    <property type="match status" value="1"/>
</dbReference>
<dbReference type="GO" id="GO:0003677">
    <property type="term" value="F:DNA binding"/>
    <property type="evidence" value="ECO:0007669"/>
    <property type="project" value="TreeGrafter"/>
</dbReference>
<organism evidence="3 4">
    <name type="scientific">Phyllotreta striolata</name>
    <name type="common">Striped flea beetle</name>
    <name type="synonym">Crioceris striolata</name>
    <dbReference type="NCBI Taxonomy" id="444603"/>
    <lineage>
        <taxon>Eukaryota</taxon>
        <taxon>Metazoa</taxon>
        <taxon>Ecdysozoa</taxon>
        <taxon>Arthropoda</taxon>
        <taxon>Hexapoda</taxon>
        <taxon>Insecta</taxon>
        <taxon>Pterygota</taxon>
        <taxon>Neoptera</taxon>
        <taxon>Endopterygota</taxon>
        <taxon>Coleoptera</taxon>
        <taxon>Polyphaga</taxon>
        <taxon>Cucujiformia</taxon>
        <taxon>Chrysomeloidea</taxon>
        <taxon>Chrysomelidae</taxon>
        <taxon>Galerucinae</taxon>
        <taxon>Alticini</taxon>
        <taxon>Phyllotreta</taxon>
    </lineage>
</organism>
<dbReference type="EMBL" id="OU900105">
    <property type="protein sequence ID" value="CAG9856580.1"/>
    <property type="molecule type" value="Genomic_DNA"/>
</dbReference>
<gene>
    <name evidence="3" type="ORF">PHYEVI_LOCUS3000</name>
</gene>
<dbReference type="OrthoDB" id="9996895at2759"/>
<dbReference type="InterPro" id="IPR003593">
    <property type="entry name" value="AAA+_ATPase"/>
</dbReference>
<dbReference type="PANTHER" id="PTHR23389:SF21">
    <property type="entry name" value="ATPASE FAMILY AAA DOMAIN-CONTAINING PROTEIN 5"/>
    <property type="match status" value="1"/>
</dbReference>
<evidence type="ECO:0000259" key="2">
    <source>
        <dbReference type="SMART" id="SM00382"/>
    </source>
</evidence>
<dbReference type="AlphaFoldDB" id="A0A9N9XL03"/>